<dbReference type="Gene3D" id="3.30.1050.10">
    <property type="entry name" value="SCP2 sterol-binding domain"/>
    <property type="match status" value="1"/>
</dbReference>
<dbReference type="RefSeq" id="WP_179776146.1">
    <property type="nucleotide sequence ID" value="NZ_JACCFK010000002.1"/>
</dbReference>
<comment type="caution">
    <text evidence="1">The sequence shown here is derived from an EMBL/GenBank/DDBJ whole genome shotgun (WGS) entry which is preliminary data.</text>
</comment>
<proteinExistence type="predicted"/>
<keyword evidence="2" id="KW-1185">Reference proteome</keyword>
<name>A0A853BA06_9PSEU</name>
<sequence>MEINEDRLREALNADPEFRLQARFWNTQFRVVTDTQNLLVRLVDGEVVTVDTAATPFDTWDFQLAGTDEHWGALLAPVPPPFYQDYYAAMLYHGFRIEGNMKMIMAYYPAIRRTREVLAQVVAGQEVAI</sequence>
<gene>
    <name evidence="1" type="ORF">HNR02_005195</name>
</gene>
<protein>
    <recommendedName>
        <fullName evidence="3">SCP2 domain-containing protein</fullName>
    </recommendedName>
</protein>
<dbReference type="SUPFAM" id="SSF55718">
    <property type="entry name" value="SCP-like"/>
    <property type="match status" value="1"/>
</dbReference>
<organism evidence="1 2">
    <name type="scientific">Amycolatopsis endophytica</name>
    <dbReference type="NCBI Taxonomy" id="860233"/>
    <lineage>
        <taxon>Bacteria</taxon>
        <taxon>Bacillati</taxon>
        <taxon>Actinomycetota</taxon>
        <taxon>Actinomycetes</taxon>
        <taxon>Pseudonocardiales</taxon>
        <taxon>Pseudonocardiaceae</taxon>
        <taxon>Amycolatopsis</taxon>
    </lineage>
</organism>
<dbReference type="InterPro" id="IPR036527">
    <property type="entry name" value="SCP2_sterol-bd_dom_sf"/>
</dbReference>
<evidence type="ECO:0000313" key="2">
    <source>
        <dbReference type="Proteomes" id="UP000549616"/>
    </source>
</evidence>
<evidence type="ECO:0000313" key="1">
    <source>
        <dbReference type="EMBL" id="NYI91820.1"/>
    </source>
</evidence>
<accession>A0A853BA06</accession>
<dbReference type="EMBL" id="JACCFK010000002">
    <property type="protein sequence ID" value="NYI91820.1"/>
    <property type="molecule type" value="Genomic_DNA"/>
</dbReference>
<dbReference type="Proteomes" id="UP000549616">
    <property type="component" value="Unassembled WGS sequence"/>
</dbReference>
<dbReference type="AlphaFoldDB" id="A0A853BA06"/>
<reference evidence="1 2" key="1">
    <citation type="submission" date="2020-07" db="EMBL/GenBank/DDBJ databases">
        <title>Sequencing the genomes of 1000 actinobacteria strains.</title>
        <authorList>
            <person name="Klenk H.-P."/>
        </authorList>
    </citation>
    <scope>NUCLEOTIDE SEQUENCE [LARGE SCALE GENOMIC DNA]</scope>
    <source>
        <strain evidence="1 2">DSM 104006</strain>
    </source>
</reference>
<evidence type="ECO:0008006" key="3">
    <source>
        <dbReference type="Google" id="ProtNLM"/>
    </source>
</evidence>